<keyword evidence="3" id="KW-1185">Reference proteome</keyword>
<dbReference type="InterPro" id="IPR005135">
    <property type="entry name" value="Endo/exonuclease/phosphatase"/>
</dbReference>
<organism evidence="2 3">
    <name type="scientific">Triplophysa tibetana</name>
    <dbReference type="NCBI Taxonomy" id="1572043"/>
    <lineage>
        <taxon>Eukaryota</taxon>
        <taxon>Metazoa</taxon>
        <taxon>Chordata</taxon>
        <taxon>Craniata</taxon>
        <taxon>Vertebrata</taxon>
        <taxon>Euteleostomi</taxon>
        <taxon>Actinopterygii</taxon>
        <taxon>Neopterygii</taxon>
        <taxon>Teleostei</taxon>
        <taxon>Ostariophysi</taxon>
        <taxon>Cypriniformes</taxon>
        <taxon>Nemacheilidae</taxon>
        <taxon>Triplophysa</taxon>
    </lineage>
</organism>
<dbReference type="EMBL" id="SOYY01000016">
    <property type="protein sequence ID" value="KAA0710115.1"/>
    <property type="molecule type" value="Genomic_DNA"/>
</dbReference>
<dbReference type="Proteomes" id="UP000324632">
    <property type="component" value="Chromosome 16"/>
</dbReference>
<protein>
    <recommendedName>
        <fullName evidence="1">Endonuclease/exonuclease/phosphatase domain-containing protein</fullName>
    </recommendedName>
</protein>
<reference evidence="2 3" key="1">
    <citation type="journal article" date="2019" name="Mol. Ecol. Resour.">
        <title>Chromosome-level genome assembly of Triplophysa tibetana, a fish adapted to the harsh high-altitude environment of the Tibetan Plateau.</title>
        <authorList>
            <person name="Yang X."/>
            <person name="Liu H."/>
            <person name="Ma Z."/>
            <person name="Zou Y."/>
            <person name="Zou M."/>
            <person name="Mao Y."/>
            <person name="Li X."/>
            <person name="Wang H."/>
            <person name="Chen T."/>
            <person name="Wang W."/>
            <person name="Yang R."/>
        </authorList>
    </citation>
    <scope>NUCLEOTIDE SEQUENCE [LARGE SCALE GENOMIC DNA]</scope>
    <source>
        <strain evidence="2">TTIB1903HZAU</strain>
        <tissue evidence="2">Muscle</tissue>
    </source>
</reference>
<dbReference type="SUPFAM" id="SSF56219">
    <property type="entry name" value="DNase I-like"/>
    <property type="match status" value="1"/>
</dbReference>
<evidence type="ECO:0000259" key="1">
    <source>
        <dbReference type="Pfam" id="PF03372"/>
    </source>
</evidence>
<sequence length="729" mass="83265">MAADKHETELKVISWNVNGLKDTKQKNKQKLKDLKKVFGDFDIVLLQETHLVKREKKAEFDCEDIILKDKTHSEHGFKKRPVLYKTHFHSRSRGVAILVNKQHNCLKAYSEGGDFAWVYIEIDGQKYTYVSVYYHKDESGLMLRILHSFLIHEPKAWTESILVIGGDFNTTLDPKLDLAKPNKAHRPRRKKINEFVGIVKLVDEWNNLIASLDKNDETCKDMMTALCGADAEDVILEELKKKDDFAKLERLLSTKKIISERRQTNKLIDKSKTVFLFVRSERLAKEDILRDGQDLKETFITDVFTVSSTAYFDKKSNLKPAETEIPRLQNVIRSLNKSISENICRDYISEAKGILSLIQSLQLDEVKKMTKEGVQTKLEKSLEKKLKILDGQFDSLYGILEQCLSKGVEESVKSFVKTKRGVILPVRPEKNNLCYNTYQAMCRKNGCHWPKNWNEPIDFNKSLTKHMYDNINAEFELMFPVDANDKKGKSMQDYLDKFNIFQRVSPSASMQYHFENFIKTQVHKANTADLQENDLPHGNSGFHKILKALCNNDGDHWSNAWDTDLDLNMELAEDMHKNIEEEFESIFPVYGKTGKSVQEQIDKFSIIQSDTKYPRSSMIYHTENFIKTEGDIKDALESGIKKSIKLLLSGKITMPEGTEARACAASGLSVTLEREPKISLCLLRRHARVAEVACGSVGQHVAVKSLVLQPGDQRPFLVRAGLGTLGSAV</sequence>
<accession>A0A5A9NLF8</accession>
<dbReference type="Gene3D" id="3.60.10.10">
    <property type="entry name" value="Endonuclease/exonuclease/phosphatase"/>
    <property type="match status" value="1"/>
</dbReference>
<dbReference type="PANTHER" id="PTHR47308">
    <property type="entry name" value="NUCLEAR GTPASE SLIP-GC"/>
    <property type="match status" value="1"/>
</dbReference>
<proteinExistence type="predicted"/>
<evidence type="ECO:0000313" key="2">
    <source>
        <dbReference type="EMBL" id="KAA0710115.1"/>
    </source>
</evidence>
<dbReference type="InterPro" id="IPR053082">
    <property type="entry name" value="Nuclear_GTPase_SLIP-GC"/>
</dbReference>
<comment type="caution">
    <text evidence="2">The sequence shown here is derived from an EMBL/GenBank/DDBJ whole genome shotgun (WGS) entry which is preliminary data.</text>
</comment>
<feature type="domain" description="Endonuclease/exonuclease/phosphatase" evidence="1">
    <location>
        <begin position="13"/>
        <end position="173"/>
    </location>
</feature>
<gene>
    <name evidence="2" type="ORF">E1301_Tti018905</name>
</gene>
<dbReference type="Pfam" id="PF03372">
    <property type="entry name" value="Exo_endo_phos"/>
    <property type="match status" value="1"/>
</dbReference>
<name>A0A5A9NLF8_9TELE</name>
<dbReference type="GO" id="GO:0003924">
    <property type="term" value="F:GTPase activity"/>
    <property type="evidence" value="ECO:0007669"/>
    <property type="project" value="TreeGrafter"/>
</dbReference>
<evidence type="ECO:0000313" key="3">
    <source>
        <dbReference type="Proteomes" id="UP000324632"/>
    </source>
</evidence>
<dbReference type="PANTHER" id="PTHR47308:SF1">
    <property type="entry name" value="NUCLEAR GTPASE SLIP-GC"/>
    <property type="match status" value="1"/>
</dbReference>
<dbReference type="AlphaFoldDB" id="A0A5A9NLF8"/>
<dbReference type="InterPro" id="IPR036691">
    <property type="entry name" value="Endo/exonu/phosph_ase_sf"/>
</dbReference>